<proteinExistence type="predicted"/>
<evidence type="ECO:0000313" key="4">
    <source>
        <dbReference type="Proteomes" id="UP000052022"/>
    </source>
</evidence>
<dbReference type="Gene3D" id="1.20.1270.180">
    <property type="match status" value="1"/>
</dbReference>
<sequence length="134" mass="14698">MRLVALALALLATGPAPSALQAQDLDCSNPLTQVEMTGCAAQAFEAADADLNLAYRMARDMARSLDQGLPADQIPAEIILRDAQRAWIPYRDQACEAESLLARGGSLQNQLFYMCLERLTRARTEDLRLFGEVN</sequence>
<protein>
    <recommendedName>
        <fullName evidence="2">Lysozyme inhibitor LprI-like N-terminal domain-containing protein</fullName>
    </recommendedName>
</protein>
<dbReference type="OrthoDB" id="7340239at2"/>
<keyword evidence="4" id="KW-1185">Reference proteome</keyword>
<name>A0A0P1G846_9RHOB</name>
<organism evidence="3 4">
    <name type="scientific">Tritonibacter multivorans</name>
    <dbReference type="NCBI Taxonomy" id="928856"/>
    <lineage>
        <taxon>Bacteria</taxon>
        <taxon>Pseudomonadati</taxon>
        <taxon>Pseudomonadota</taxon>
        <taxon>Alphaproteobacteria</taxon>
        <taxon>Rhodobacterales</taxon>
        <taxon>Paracoccaceae</taxon>
        <taxon>Tritonibacter</taxon>
    </lineage>
</organism>
<evidence type="ECO:0000259" key="2">
    <source>
        <dbReference type="Pfam" id="PF07007"/>
    </source>
</evidence>
<dbReference type="RefSeq" id="WP_058289628.1">
    <property type="nucleotide sequence ID" value="NZ_CYSD01000021.1"/>
</dbReference>
<dbReference type="AlphaFoldDB" id="A0A0P1G846"/>
<reference evidence="3 4" key="1">
    <citation type="submission" date="2015-09" db="EMBL/GenBank/DDBJ databases">
        <authorList>
            <consortium name="Swine Surveillance"/>
        </authorList>
    </citation>
    <scope>NUCLEOTIDE SEQUENCE [LARGE SCALE GENOMIC DNA]</scope>
    <source>
        <strain evidence="3 4">CECT 7557</strain>
    </source>
</reference>
<accession>A0A0P1G846</accession>
<feature type="signal peptide" evidence="1">
    <location>
        <begin position="1"/>
        <end position="18"/>
    </location>
</feature>
<evidence type="ECO:0000313" key="3">
    <source>
        <dbReference type="EMBL" id="CUH77742.1"/>
    </source>
</evidence>
<feature type="domain" description="Lysozyme inhibitor LprI-like N-terminal" evidence="2">
    <location>
        <begin position="27"/>
        <end position="127"/>
    </location>
</feature>
<evidence type="ECO:0000256" key="1">
    <source>
        <dbReference type="SAM" id="SignalP"/>
    </source>
</evidence>
<gene>
    <name evidence="3" type="ORF">TRM7557_01542</name>
</gene>
<dbReference type="STRING" id="928856.SAMN04488049_107105"/>
<keyword evidence="1" id="KW-0732">Signal</keyword>
<dbReference type="Pfam" id="PF07007">
    <property type="entry name" value="LprI"/>
    <property type="match status" value="1"/>
</dbReference>
<dbReference type="InterPro" id="IPR009739">
    <property type="entry name" value="LprI-like_N"/>
</dbReference>
<dbReference type="EMBL" id="CYSD01000021">
    <property type="protein sequence ID" value="CUH77742.1"/>
    <property type="molecule type" value="Genomic_DNA"/>
</dbReference>
<feature type="chain" id="PRO_5006063162" description="Lysozyme inhibitor LprI-like N-terminal domain-containing protein" evidence="1">
    <location>
        <begin position="19"/>
        <end position="134"/>
    </location>
</feature>
<dbReference type="Proteomes" id="UP000052022">
    <property type="component" value="Unassembled WGS sequence"/>
</dbReference>